<dbReference type="Proteomes" id="UP000645828">
    <property type="component" value="Unassembled WGS sequence"/>
</dbReference>
<dbReference type="AlphaFoldDB" id="A0A811YFE4"/>
<keyword evidence="2" id="KW-1185">Reference proteome</keyword>
<sequence>MAAATEPGQTTKGKPFKSCYVGVGEFILMTLYLQRNHARGGTKNKILYESTYLDPERKQISNNSSN</sequence>
<evidence type="ECO:0000313" key="1">
    <source>
        <dbReference type="EMBL" id="CAD7673112.1"/>
    </source>
</evidence>
<dbReference type="EMBL" id="CAJHUB010000670">
    <property type="protein sequence ID" value="CAD7673112.1"/>
    <property type="molecule type" value="Genomic_DNA"/>
</dbReference>
<comment type="caution">
    <text evidence="1">The sequence shown here is derived from an EMBL/GenBank/DDBJ whole genome shotgun (WGS) entry which is preliminary data.</text>
</comment>
<name>A0A811YFE4_NYCPR</name>
<accession>A0A811YFE4</accession>
<reference evidence="1" key="1">
    <citation type="submission" date="2020-12" db="EMBL/GenBank/DDBJ databases">
        <authorList>
            <consortium name="Molecular Ecology Group"/>
        </authorList>
    </citation>
    <scope>NUCLEOTIDE SEQUENCE</scope>
    <source>
        <strain evidence="1">TBG_1078</strain>
    </source>
</reference>
<evidence type="ECO:0000313" key="2">
    <source>
        <dbReference type="Proteomes" id="UP000645828"/>
    </source>
</evidence>
<gene>
    <name evidence="1" type="ORF">NYPRO_LOCUS5906</name>
</gene>
<protein>
    <submittedName>
        <fullName evidence="1">(raccoon dog) hypothetical protein</fullName>
    </submittedName>
</protein>
<proteinExistence type="predicted"/>
<organism evidence="1 2">
    <name type="scientific">Nyctereutes procyonoides</name>
    <name type="common">Raccoon dog</name>
    <name type="synonym">Canis procyonoides</name>
    <dbReference type="NCBI Taxonomy" id="34880"/>
    <lineage>
        <taxon>Eukaryota</taxon>
        <taxon>Metazoa</taxon>
        <taxon>Chordata</taxon>
        <taxon>Craniata</taxon>
        <taxon>Vertebrata</taxon>
        <taxon>Euteleostomi</taxon>
        <taxon>Mammalia</taxon>
        <taxon>Eutheria</taxon>
        <taxon>Laurasiatheria</taxon>
        <taxon>Carnivora</taxon>
        <taxon>Caniformia</taxon>
        <taxon>Canidae</taxon>
        <taxon>Nyctereutes</taxon>
    </lineage>
</organism>